<evidence type="ECO:0000313" key="1">
    <source>
        <dbReference type="EMBL" id="MBG0565006.1"/>
    </source>
</evidence>
<organism evidence="1 2">
    <name type="scientific">Actinoplanes aureus</name>
    <dbReference type="NCBI Taxonomy" id="2792083"/>
    <lineage>
        <taxon>Bacteria</taxon>
        <taxon>Bacillati</taxon>
        <taxon>Actinomycetota</taxon>
        <taxon>Actinomycetes</taxon>
        <taxon>Micromonosporales</taxon>
        <taxon>Micromonosporaceae</taxon>
        <taxon>Actinoplanes</taxon>
    </lineage>
</organism>
<keyword evidence="2" id="KW-1185">Reference proteome</keyword>
<evidence type="ECO:0000313" key="2">
    <source>
        <dbReference type="Proteomes" id="UP000598146"/>
    </source>
</evidence>
<accession>A0A931G1C6</accession>
<dbReference type="Proteomes" id="UP000598146">
    <property type="component" value="Unassembled WGS sequence"/>
</dbReference>
<dbReference type="AlphaFoldDB" id="A0A931G1C6"/>
<dbReference type="EMBL" id="JADQTO010000013">
    <property type="protein sequence ID" value="MBG0565006.1"/>
    <property type="molecule type" value="Genomic_DNA"/>
</dbReference>
<proteinExistence type="predicted"/>
<reference evidence="1" key="1">
    <citation type="submission" date="2020-11" db="EMBL/GenBank/DDBJ databases">
        <title>Isolation and identification of active actinomycetes.</title>
        <authorList>
            <person name="Sun X."/>
        </authorList>
    </citation>
    <scope>NUCLEOTIDE SEQUENCE</scope>
    <source>
        <strain evidence="1">NEAU-A11</strain>
    </source>
</reference>
<sequence length="552" mass="61072">MHFTDRPAREVVAELLADTGLTHRDLSWMSGGLPGAEAEPVARSVAEATLYLTGDPDGTVDSDGRRVRHGDRTVVIGADTLLDASQWQKLARRCARQAAGLILTYRERRPTSQEYAQVVRLLDRAVEYATEVTRLVPEGAEAVPVRALWTAGGLRAWRERPEDFRVPRMVRELARHRQARTEFTAVFGPPAAERTPATVPPLARSGYDASMFLDFRGCRCGGRLVAVAEHTDDQAVLTVKARCARRSWHRYRFQFTTVPGTPDAPHWEMSDRRQPSHLVDPGEWLVAAGSFAGGEPRLRAMNLKLAASCVEEAMLFVPPGADAIPADEVRGRRGRELYDADPARFRWPDLLAARDEYLAASGAEDPLPAVHPLPARSVNEALLFINLHRCVCGTVEFRRSRHETEAGLHYGGMCLTCRRDRAFVFTVPPDDSDPEPMGFGFSLPGDGPSALLDAGEFWAAGEGYEEAAAGAEKTARDDDTWKQVLAALASSVAVCDELLAVLPEGAADIPDEEFRTPAGRTLRRRHPEVFTRAHLTAERDRRRQRLDDFLTD</sequence>
<name>A0A931G1C6_9ACTN</name>
<protein>
    <submittedName>
        <fullName evidence="1">Uncharacterized protein</fullName>
    </submittedName>
</protein>
<comment type="caution">
    <text evidence="1">The sequence shown here is derived from an EMBL/GenBank/DDBJ whole genome shotgun (WGS) entry which is preliminary data.</text>
</comment>
<gene>
    <name evidence="1" type="ORF">I4J89_26500</name>
</gene>
<dbReference type="RefSeq" id="WP_196416789.1">
    <property type="nucleotide sequence ID" value="NZ_JADQTO010000013.1"/>
</dbReference>